<protein>
    <submittedName>
        <fullName evidence="2">Uncharacterized protein</fullName>
    </submittedName>
</protein>
<comment type="caution">
    <text evidence="2">The sequence shown here is derived from an EMBL/GenBank/DDBJ whole genome shotgun (WGS) entry which is preliminary data.</text>
</comment>
<accession>A0A9P4JN11</accession>
<evidence type="ECO:0000256" key="1">
    <source>
        <dbReference type="SAM" id="MobiDB-lite"/>
    </source>
</evidence>
<feature type="region of interest" description="Disordered" evidence="1">
    <location>
        <begin position="379"/>
        <end position="441"/>
    </location>
</feature>
<evidence type="ECO:0000313" key="2">
    <source>
        <dbReference type="EMBL" id="KAF2199468.1"/>
    </source>
</evidence>
<feature type="compositionally biased region" description="Polar residues" evidence="1">
    <location>
        <begin position="71"/>
        <end position="82"/>
    </location>
</feature>
<feature type="compositionally biased region" description="Low complexity" evidence="1">
    <location>
        <begin position="392"/>
        <end position="404"/>
    </location>
</feature>
<gene>
    <name evidence="2" type="ORF">GQ43DRAFT_482432</name>
</gene>
<dbReference type="AlphaFoldDB" id="A0A9P4JN11"/>
<feature type="compositionally biased region" description="Basic and acidic residues" evidence="1">
    <location>
        <begin position="432"/>
        <end position="441"/>
    </location>
</feature>
<dbReference type="Proteomes" id="UP000799536">
    <property type="component" value="Unassembled WGS sequence"/>
</dbReference>
<feature type="compositionally biased region" description="Basic and acidic residues" evidence="1">
    <location>
        <begin position="59"/>
        <end position="70"/>
    </location>
</feature>
<reference evidence="2" key="1">
    <citation type="journal article" date="2020" name="Stud. Mycol.">
        <title>101 Dothideomycetes genomes: a test case for predicting lifestyles and emergence of pathogens.</title>
        <authorList>
            <person name="Haridas S."/>
            <person name="Albert R."/>
            <person name="Binder M."/>
            <person name="Bloem J."/>
            <person name="Labutti K."/>
            <person name="Salamov A."/>
            <person name="Andreopoulos B."/>
            <person name="Baker S."/>
            <person name="Barry K."/>
            <person name="Bills G."/>
            <person name="Bluhm B."/>
            <person name="Cannon C."/>
            <person name="Castanera R."/>
            <person name="Culley D."/>
            <person name="Daum C."/>
            <person name="Ezra D."/>
            <person name="Gonzalez J."/>
            <person name="Henrissat B."/>
            <person name="Kuo A."/>
            <person name="Liang C."/>
            <person name="Lipzen A."/>
            <person name="Lutzoni F."/>
            <person name="Magnuson J."/>
            <person name="Mondo S."/>
            <person name="Nolan M."/>
            <person name="Ohm R."/>
            <person name="Pangilinan J."/>
            <person name="Park H.-J."/>
            <person name="Ramirez L."/>
            <person name="Alfaro M."/>
            <person name="Sun H."/>
            <person name="Tritt A."/>
            <person name="Yoshinaga Y."/>
            <person name="Zwiers L.-H."/>
            <person name="Turgeon B."/>
            <person name="Goodwin S."/>
            <person name="Spatafora J."/>
            <person name="Crous P."/>
            <person name="Grigoriev I."/>
        </authorList>
    </citation>
    <scope>NUCLEOTIDE SEQUENCE</scope>
    <source>
        <strain evidence="2">ATCC 74209</strain>
    </source>
</reference>
<feature type="region of interest" description="Disordered" evidence="1">
    <location>
        <begin position="54"/>
        <end position="88"/>
    </location>
</feature>
<sequence>MEVSLRNGDTRVCMSCSDMLANGAPPPPNSSSPTITRRISHRVHHAVARAADLVSIRRRMNEPAETRDGPRNTTNITSSLNPEDTPGAEGLQAVHQAETPSAQKLIQSAIEPPSGAGVPTSGSSSLNLPVTTQPEALQKTHHIAFLNVHPLADMNLPPPLSFDVALEMFWTLACSFFPKGDPVRQLNLQSDSRLASDGEYDISNHYLDLAVESDLYTLKRFMVLSGMPDPEKTLFILDAMYPFSARKYSKQREMGLQLSRSTLEADCALRKQQYNEVVEISPVFPTHQYLRAIEFFETWLVHRKDPELFNGDRDARELRALVRFKAQLLHAIDYLSGGLMQTYSEFSFLAHYSNPGFEIAWNKRLEEICAGEEANMEASNRARAAESNMRASGGSSTGSGVQSSNDTEEHPHEPSPHNQPSMDPSSEDIVTLEDRFPGLTV</sequence>
<keyword evidence="3" id="KW-1185">Reference proteome</keyword>
<proteinExistence type="predicted"/>
<organism evidence="2 3">
    <name type="scientific">Delitschia confertaspora ATCC 74209</name>
    <dbReference type="NCBI Taxonomy" id="1513339"/>
    <lineage>
        <taxon>Eukaryota</taxon>
        <taxon>Fungi</taxon>
        <taxon>Dikarya</taxon>
        <taxon>Ascomycota</taxon>
        <taxon>Pezizomycotina</taxon>
        <taxon>Dothideomycetes</taxon>
        <taxon>Pleosporomycetidae</taxon>
        <taxon>Pleosporales</taxon>
        <taxon>Delitschiaceae</taxon>
        <taxon>Delitschia</taxon>
    </lineage>
</organism>
<dbReference type="EMBL" id="ML994074">
    <property type="protein sequence ID" value="KAF2199468.1"/>
    <property type="molecule type" value="Genomic_DNA"/>
</dbReference>
<evidence type="ECO:0000313" key="3">
    <source>
        <dbReference type="Proteomes" id="UP000799536"/>
    </source>
</evidence>
<name>A0A9P4JN11_9PLEO</name>